<evidence type="ECO:0000313" key="2">
    <source>
        <dbReference type="Proteomes" id="UP001491552"/>
    </source>
</evidence>
<reference evidence="1 2" key="1">
    <citation type="submission" date="2024-03" db="EMBL/GenBank/DDBJ databases">
        <title>Human intestinal bacterial collection.</title>
        <authorList>
            <person name="Pauvert C."/>
            <person name="Hitch T.C.A."/>
            <person name="Clavel T."/>
        </authorList>
    </citation>
    <scope>NUCLEOTIDE SEQUENCE [LARGE SCALE GENOMIC DNA]</scope>
    <source>
        <strain evidence="1 2">CLA-AA-H192</strain>
    </source>
</reference>
<dbReference type="PANTHER" id="PTHR39162">
    <property type="entry name" value="GLL3345 PROTEIN"/>
    <property type="match status" value="1"/>
</dbReference>
<dbReference type="Pfam" id="PF09579">
    <property type="entry name" value="Spore_YtfJ"/>
    <property type="match status" value="1"/>
</dbReference>
<dbReference type="PIRSF" id="PIRSF021377">
    <property type="entry name" value="YtfJ"/>
    <property type="match status" value="1"/>
</dbReference>
<proteinExistence type="predicted"/>
<dbReference type="RefSeq" id="WP_349135462.1">
    <property type="nucleotide sequence ID" value="NZ_JBBMFF010000187.1"/>
</dbReference>
<dbReference type="NCBIfam" id="TIGR02874">
    <property type="entry name" value="spore_ytfJ"/>
    <property type="match status" value="1"/>
</dbReference>
<keyword evidence="2" id="KW-1185">Reference proteome</keyword>
<gene>
    <name evidence="1" type="primary">ytfJ</name>
    <name evidence="1" type="ORF">WMO66_05900</name>
</gene>
<protein>
    <submittedName>
        <fullName evidence="1">GerW family sporulation protein</fullName>
    </submittedName>
</protein>
<comment type="caution">
    <text evidence="1">The sequence shown here is derived from an EMBL/GenBank/DDBJ whole genome shotgun (WGS) entry which is preliminary data.</text>
</comment>
<dbReference type="InterPro" id="IPR014229">
    <property type="entry name" value="Spore_YtfJ"/>
</dbReference>
<dbReference type="EMBL" id="JBBMFF010000187">
    <property type="protein sequence ID" value="MEQ2510781.1"/>
    <property type="molecule type" value="Genomic_DNA"/>
</dbReference>
<name>A0ABV1G5X1_9FIRM</name>
<accession>A0ABV1G5X1</accession>
<dbReference type="PANTHER" id="PTHR39162:SF1">
    <property type="entry name" value="SPORULATION PROTEIN YTFJ"/>
    <property type="match status" value="1"/>
</dbReference>
<evidence type="ECO:0000313" key="1">
    <source>
        <dbReference type="EMBL" id="MEQ2510781.1"/>
    </source>
</evidence>
<dbReference type="Proteomes" id="UP001491552">
    <property type="component" value="Unassembled WGS sequence"/>
</dbReference>
<organism evidence="1 2">
    <name type="scientific">Faecousia intestinalis</name>
    <dbReference type="NCBI Taxonomy" id="3133167"/>
    <lineage>
        <taxon>Bacteria</taxon>
        <taxon>Bacillati</taxon>
        <taxon>Bacillota</taxon>
        <taxon>Clostridia</taxon>
        <taxon>Eubacteriales</taxon>
        <taxon>Oscillospiraceae</taxon>
        <taxon>Faecousia</taxon>
    </lineage>
</organism>
<sequence>MSQNVSELLGASMAKVREMVDANTVVGTPISTGDGTTLIPISKISFAMASGGSDLKPKAAASALPFGGGAGCGVKIVPVAFLVLQGERVRMLPITEPATSTADRLIEQIPELVDRINEMISQYRAEKKVDVDLA</sequence>